<dbReference type="CDD" id="cd07818">
    <property type="entry name" value="SRPBCC_1"/>
    <property type="match status" value="1"/>
</dbReference>
<name>A0A1G9BZI6_9FLAO</name>
<dbReference type="SUPFAM" id="SSF55961">
    <property type="entry name" value="Bet v1-like"/>
    <property type="match status" value="1"/>
</dbReference>
<proteinExistence type="predicted"/>
<reference evidence="2 3" key="1">
    <citation type="submission" date="2016-10" db="EMBL/GenBank/DDBJ databases">
        <authorList>
            <person name="de Groot N.N."/>
        </authorList>
    </citation>
    <scope>NUCLEOTIDE SEQUENCE [LARGE SCALE GENOMIC DNA]</scope>
    <source>
        <strain evidence="2 3">CGMCC 1.10076</strain>
    </source>
</reference>
<evidence type="ECO:0000259" key="1">
    <source>
        <dbReference type="Pfam" id="PF06445"/>
    </source>
</evidence>
<dbReference type="OrthoDB" id="9807923at2"/>
<dbReference type="InterPro" id="IPR023393">
    <property type="entry name" value="START-like_dom_sf"/>
</dbReference>
<sequence length="366" mass="41297">MKIFKYIFLLIVLAFFALSVFLATQKGDFNVQRSKVIKSPKATVFNYVNDFRNWENFGSWKIDDPKMQFIYPANTIGKGGSYSWKGTDGDGNVKTTDIKDNETITQKMNYSGSLSDVFWTFKDTVGGTKVTWRSKGTMNFGFKIYTVFKGGSDKVIGGMYERSLENLDKSLDYEMNTYNIKVNGLVKKLGTYYLQQRITSKIANVPKNIRIMLPKLIHFFSKNKIVMHGKPFVIYHTYDLAKGLTDMSVCVPVSQEIFTSPGSDITSGKLESFQAVKTTLTGDYSHSNAAWDKTFEYISKNNLVQNPGASVEMYSVNMVQEKHPSKWVTEIYIPAASRSVVPVKKIVLPVQNPVAVPPPTEKITEP</sequence>
<keyword evidence="3" id="KW-1185">Reference proteome</keyword>
<dbReference type="STRING" id="1128970.SAMN04487935_3405"/>
<dbReference type="InterPro" id="IPR019587">
    <property type="entry name" value="Polyketide_cyclase/dehydratase"/>
</dbReference>
<evidence type="ECO:0000313" key="3">
    <source>
        <dbReference type="Proteomes" id="UP000199580"/>
    </source>
</evidence>
<dbReference type="RefSeq" id="WP_091398283.1">
    <property type="nucleotide sequence ID" value="NZ_BKAI01000012.1"/>
</dbReference>
<dbReference type="SUPFAM" id="SSF55136">
    <property type="entry name" value="Probable bacterial effector-binding domain"/>
    <property type="match status" value="1"/>
</dbReference>
<feature type="domain" description="GyrI-like small molecule binding" evidence="1">
    <location>
        <begin position="209"/>
        <end position="334"/>
    </location>
</feature>
<dbReference type="Pfam" id="PF10604">
    <property type="entry name" value="Polyketide_cyc2"/>
    <property type="match status" value="1"/>
</dbReference>
<dbReference type="Gene3D" id="3.20.80.10">
    <property type="entry name" value="Regulatory factor, effector binding domain"/>
    <property type="match status" value="1"/>
</dbReference>
<dbReference type="InterPro" id="IPR011256">
    <property type="entry name" value="Reg_factor_effector_dom_sf"/>
</dbReference>
<gene>
    <name evidence="2" type="ORF">SAMN04487935_3405</name>
</gene>
<dbReference type="AlphaFoldDB" id="A0A1G9BZI6"/>
<organism evidence="2 3">
    <name type="scientific">Flavobacterium noncentrifugens</name>
    <dbReference type="NCBI Taxonomy" id="1128970"/>
    <lineage>
        <taxon>Bacteria</taxon>
        <taxon>Pseudomonadati</taxon>
        <taxon>Bacteroidota</taxon>
        <taxon>Flavobacteriia</taxon>
        <taxon>Flavobacteriales</taxon>
        <taxon>Flavobacteriaceae</taxon>
        <taxon>Flavobacterium</taxon>
    </lineage>
</organism>
<dbReference type="Gene3D" id="3.30.530.20">
    <property type="match status" value="1"/>
</dbReference>
<protein>
    <submittedName>
        <fullName evidence="2">Effector-binding domain-containing protein</fullName>
    </submittedName>
</protein>
<dbReference type="InterPro" id="IPR029442">
    <property type="entry name" value="GyrI-like"/>
</dbReference>
<dbReference type="Pfam" id="PF06445">
    <property type="entry name" value="GyrI-like"/>
    <property type="match status" value="1"/>
</dbReference>
<dbReference type="Proteomes" id="UP000199580">
    <property type="component" value="Unassembled WGS sequence"/>
</dbReference>
<accession>A0A1G9BZI6</accession>
<evidence type="ECO:0000313" key="2">
    <source>
        <dbReference type="EMBL" id="SDK44594.1"/>
    </source>
</evidence>
<dbReference type="EMBL" id="FNEZ01000006">
    <property type="protein sequence ID" value="SDK44594.1"/>
    <property type="molecule type" value="Genomic_DNA"/>
</dbReference>